<dbReference type="EMBL" id="AUZY01009327">
    <property type="protein sequence ID" value="EQD42286.1"/>
    <property type="molecule type" value="Genomic_DNA"/>
</dbReference>
<keyword evidence="3 6" id="KW-0812">Transmembrane</keyword>
<feature type="transmembrane region" description="Helical" evidence="6">
    <location>
        <begin position="97"/>
        <end position="119"/>
    </location>
</feature>
<keyword evidence="2" id="KW-1003">Cell membrane</keyword>
<keyword evidence="5 6" id="KW-0472">Membrane</keyword>
<feature type="transmembrane region" description="Helical" evidence="6">
    <location>
        <begin position="21"/>
        <end position="44"/>
    </location>
</feature>
<gene>
    <name evidence="7" type="ORF">B1B_14120</name>
</gene>
<evidence type="ECO:0000256" key="1">
    <source>
        <dbReference type="ARBA" id="ARBA00004651"/>
    </source>
</evidence>
<sequence length="168" mass="17149">PTHRRAPSLVARAHLGQSWRTAGILIPFLILFVVLSISSSAFLHTTNLINILDQQASTLCIAAAGTLVLVAGGIDLSVGSTYAFAGVTAGMVGQHHSLVLAIGAALAVGLVVGLANGVIVSVFKISPLITTLAMSYVIQGIALKVSSGNLILTGTIPGFTTFATAQFL</sequence>
<feature type="non-terminal residue" evidence="7">
    <location>
        <position position="168"/>
    </location>
</feature>
<keyword evidence="4 6" id="KW-1133">Transmembrane helix</keyword>
<dbReference type="AlphaFoldDB" id="T0Z2W9"/>
<dbReference type="PANTHER" id="PTHR32196:SF72">
    <property type="entry name" value="RIBOSE IMPORT PERMEASE PROTEIN RBSC"/>
    <property type="match status" value="1"/>
</dbReference>
<evidence type="ECO:0000313" key="7">
    <source>
        <dbReference type="EMBL" id="EQD42286.1"/>
    </source>
</evidence>
<dbReference type="GO" id="GO:0005886">
    <property type="term" value="C:plasma membrane"/>
    <property type="evidence" value="ECO:0007669"/>
    <property type="project" value="UniProtKB-SubCell"/>
</dbReference>
<reference evidence="7" key="2">
    <citation type="journal article" date="2014" name="ISME J.">
        <title>Microbial stratification in low pH oxic and suboxic macroscopic growths along an acid mine drainage.</title>
        <authorList>
            <person name="Mendez-Garcia C."/>
            <person name="Mesa V."/>
            <person name="Sprenger R.R."/>
            <person name="Richter M."/>
            <person name="Diez M.S."/>
            <person name="Solano J."/>
            <person name="Bargiela R."/>
            <person name="Golyshina O.V."/>
            <person name="Manteca A."/>
            <person name="Ramos J.L."/>
            <person name="Gallego J.R."/>
            <person name="Llorente I."/>
            <person name="Martins Dos Santos V.A."/>
            <person name="Jensen O.N."/>
            <person name="Pelaez A.I."/>
            <person name="Sanchez J."/>
            <person name="Ferrer M."/>
        </authorList>
    </citation>
    <scope>NUCLEOTIDE SEQUENCE</scope>
</reference>
<feature type="transmembrane region" description="Helical" evidence="6">
    <location>
        <begin position="56"/>
        <end position="85"/>
    </location>
</feature>
<evidence type="ECO:0000256" key="5">
    <source>
        <dbReference type="ARBA" id="ARBA00023136"/>
    </source>
</evidence>
<evidence type="ECO:0000256" key="2">
    <source>
        <dbReference type="ARBA" id="ARBA00022475"/>
    </source>
</evidence>
<reference evidence="7" key="1">
    <citation type="submission" date="2013-08" db="EMBL/GenBank/DDBJ databases">
        <authorList>
            <person name="Mendez C."/>
            <person name="Richter M."/>
            <person name="Ferrer M."/>
            <person name="Sanchez J."/>
        </authorList>
    </citation>
    <scope>NUCLEOTIDE SEQUENCE</scope>
</reference>
<protein>
    <submittedName>
        <fullName evidence="7">Bacterial inner-membrane translocator</fullName>
    </submittedName>
</protein>
<comment type="caution">
    <text evidence="7">The sequence shown here is derived from an EMBL/GenBank/DDBJ whole genome shotgun (WGS) entry which is preliminary data.</text>
</comment>
<evidence type="ECO:0000256" key="4">
    <source>
        <dbReference type="ARBA" id="ARBA00022989"/>
    </source>
</evidence>
<proteinExistence type="predicted"/>
<dbReference type="GO" id="GO:0022857">
    <property type="term" value="F:transmembrane transporter activity"/>
    <property type="evidence" value="ECO:0007669"/>
    <property type="project" value="InterPro"/>
</dbReference>
<comment type="subcellular location">
    <subcellularLocation>
        <location evidence="1">Cell membrane</location>
        <topology evidence="1">Multi-pass membrane protein</topology>
    </subcellularLocation>
</comment>
<dbReference type="Pfam" id="PF02653">
    <property type="entry name" value="BPD_transp_2"/>
    <property type="match status" value="1"/>
</dbReference>
<evidence type="ECO:0000256" key="3">
    <source>
        <dbReference type="ARBA" id="ARBA00022692"/>
    </source>
</evidence>
<accession>T0Z2W9</accession>
<feature type="non-terminal residue" evidence="7">
    <location>
        <position position="1"/>
    </location>
</feature>
<dbReference type="PANTHER" id="PTHR32196">
    <property type="entry name" value="ABC TRANSPORTER PERMEASE PROTEIN YPHD-RELATED-RELATED"/>
    <property type="match status" value="1"/>
</dbReference>
<dbReference type="InterPro" id="IPR001851">
    <property type="entry name" value="ABC_transp_permease"/>
</dbReference>
<evidence type="ECO:0000256" key="6">
    <source>
        <dbReference type="SAM" id="Phobius"/>
    </source>
</evidence>
<organism evidence="7">
    <name type="scientific">mine drainage metagenome</name>
    <dbReference type="NCBI Taxonomy" id="410659"/>
    <lineage>
        <taxon>unclassified sequences</taxon>
        <taxon>metagenomes</taxon>
        <taxon>ecological metagenomes</taxon>
    </lineage>
</organism>
<name>T0Z2W9_9ZZZZ</name>